<evidence type="ECO:0000313" key="1">
    <source>
        <dbReference type="EMBL" id="KRO20462.1"/>
    </source>
</evidence>
<proteinExistence type="predicted"/>
<dbReference type="RefSeq" id="WP_057800533.1">
    <property type="nucleotide sequence ID" value="NZ_BJZZ01000074.1"/>
</dbReference>
<gene>
    <name evidence="1" type="ORF">IV88_GL001582</name>
</gene>
<evidence type="ECO:0000313" key="2">
    <source>
        <dbReference type="Proteomes" id="UP000051249"/>
    </source>
</evidence>
<accession>A0A0R2N3P3</accession>
<dbReference type="AlphaFoldDB" id="A0A0R2N3P3"/>
<sequence length="87" mass="9792">MFKIQKLLSFLERVNLKSSSEQGLVGTAVKDLESGSYEESVSRSLQDGLEKLALNKQISQEGIELLSNLKRKEYSSNYGLASMTWFN</sequence>
<dbReference type="EMBL" id="JQCQ01000063">
    <property type="protein sequence ID" value="KRO20462.1"/>
    <property type="molecule type" value="Genomic_DNA"/>
</dbReference>
<name>A0A0R2N3P3_9LACO</name>
<comment type="caution">
    <text evidence="1">The sequence shown here is derived from an EMBL/GenBank/DDBJ whole genome shotgun (WGS) entry which is preliminary data.</text>
</comment>
<reference evidence="1 2" key="1">
    <citation type="journal article" date="2015" name="Genome Announc.">
        <title>Expanding the biotechnology potential of lactobacilli through comparative genomics of 213 strains and associated genera.</title>
        <authorList>
            <person name="Sun Z."/>
            <person name="Harris H.M."/>
            <person name="McCann A."/>
            <person name="Guo C."/>
            <person name="Argimon S."/>
            <person name="Zhang W."/>
            <person name="Yang X."/>
            <person name="Jeffery I.B."/>
            <person name="Cooney J.C."/>
            <person name="Kagawa T.F."/>
            <person name="Liu W."/>
            <person name="Song Y."/>
            <person name="Salvetti E."/>
            <person name="Wrobel A."/>
            <person name="Rasinkangas P."/>
            <person name="Parkhill J."/>
            <person name="Rea M.C."/>
            <person name="O'Sullivan O."/>
            <person name="Ritari J."/>
            <person name="Douillard F.P."/>
            <person name="Paul Ross R."/>
            <person name="Yang R."/>
            <person name="Briner A.E."/>
            <person name="Felis G.E."/>
            <person name="de Vos W.M."/>
            <person name="Barrangou R."/>
            <person name="Klaenhammer T.R."/>
            <person name="Caufield P.W."/>
            <person name="Cui Y."/>
            <person name="Zhang H."/>
            <person name="O'Toole P.W."/>
        </authorList>
    </citation>
    <scope>NUCLEOTIDE SEQUENCE [LARGE SCALE GENOMIC DNA]</scope>
    <source>
        <strain evidence="1 2">DSM 23026</strain>
    </source>
</reference>
<organism evidence="1 2">
    <name type="scientific">Pediococcus argentinicus</name>
    <dbReference type="NCBI Taxonomy" id="480391"/>
    <lineage>
        <taxon>Bacteria</taxon>
        <taxon>Bacillati</taxon>
        <taxon>Bacillota</taxon>
        <taxon>Bacilli</taxon>
        <taxon>Lactobacillales</taxon>
        <taxon>Lactobacillaceae</taxon>
        <taxon>Pediococcus</taxon>
    </lineage>
</organism>
<dbReference type="PATRIC" id="fig|480391.4.peg.1611"/>
<protein>
    <submittedName>
        <fullName evidence="1">Uncharacterized protein</fullName>
    </submittedName>
</protein>
<dbReference type="Proteomes" id="UP000051249">
    <property type="component" value="Unassembled WGS sequence"/>
</dbReference>
<keyword evidence="2" id="KW-1185">Reference proteome</keyword>